<gene>
    <name evidence="2" type="ORF">BJ508DRAFT_54720</name>
</gene>
<protein>
    <submittedName>
        <fullName evidence="2">Uncharacterized protein</fullName>
    </submittedName>
</protein>
<organism evidence="2 3">
    <name type="scientific">Ascobolus immersus RN42</name>
    <dbReference type="NCBI Taxonomy" id="1160509"/>
    <lineage>
        <taxon>Eukaryota</taxon>
        <taxon>Fungi</taxon>
        <taxon>Dikarya</taxon>
        <taxon>Ascomycota</taxon>
        <taxon>Pezizomycotina</taxon>
        <taxon>Pezizomycetes</taxon>
        <taxon>Pezizales</taxon>
        <taxon>Ascobolaceae</taxon>
        <taxon>Ascobolus</taxon>
    </lineage>
</organism>
<dbReference type="AlphaFoldDB" id="A0A3N4HGC2"/>
<sequence length="98" mass="11063">MHTCVCRFGTSPSSRWAFSRRLIGNGRLHLVHSRLINQPSIVCGQPFHVGVVYVCMVTMIFVYMSFSFPSISLFLAVLLFPSVIFPCLTSRLMFDSSL</sequence>
<name>A0A3N4HGC2_ASCIM</name>
<keyword evidence="1" id="KW-0812">Transmembrane</keyword>
<evidence type="ECO:0000313" key="2">
    <source>
        <dbReference type="EMBL" id="RPA73152.1"/>
    </source>
</evidence>
<keyword evidence="1" id="KW-0472">Membrane</keyword>
<reference evidence="2 3" key="1">
    <citation type="journal article" date="2018" name="Nat. Ecol. Evol.">
        <title>Pezizomycetes genomes reveal the molecular basis of ectomycorrhizal truffle lifestyle.</title>
        <authorList>
            <person name="Murat C."/>
            <person name="Payen T."/>
            <person name="Noel B."/>
            <person name="Kuo A."/>
            <person name="Morin E."/>
            <person name="Chen J."/>
            <person name="Kohler A."/>
            <person name="Krizsan K."/>
            <person name="Balestrini R."/>
            <person name="Da Silva C."/>
            <person name="Montanini B."/>
            <person name="Hainaut M."/>
            <person name="Levati E."/>
            <person name="Barry K.W."/>
            <person name="Belfiori B."/>
            <person name="Cichocki N."/>
            <person name="Clum A."/>
            <person name="Dockter R.B."/>
            <person name="Fauchery L."/>
            <person name="Guy J."/>
            <person name="Iotti M."/>
            <person name="Le Tacon F."/>
            <person name="Lindquist E.A."/>
            <person name="Lipzen A."/>
            <person name="Malagnac F."/>
            <person name="Mello A."/>
            <person name="Molinier V."/>
            <person name="Miyauchi S."/>
            <person name="Poulain J."/>
            <person name="Riccioni C."/>
            <person name="Rubini A."/>
            <person name="Sitrit Y."/>
            <person name="Splivallo R."/>
            <person name="Traeger S."/>
            <person name="Wang M."/>
            <person name="Zifcakova L."/>
            <person name="Wipf D."/>
            <person name="Zambonelli A."/>
            <person name="Paolocci F."/>
            <person name="Nowrousian M."/>
            <person name="Ottonello S."/>
            <person name="Baldrian P."/>
            <person name="Spatafora J.W."/>
            <person name="Henrissat B."/>
            <person name="Nagy L.G."/>
            <person name="Aury J.M."/>
            <person name="Wincker P."/>
            <person name="Grigoriev I.V."/>
            <person name="Bonfante P."/>
            <person name="Martin F.M."/>
        </authorList>
    </citation>
    <scope>NUCLEOTIDE SEQUENCE [LARGE SCALE GENOMIC DNA]</scope>
    <source>
        <strain evidence="2 3">RN42</strain>
    </source>
</reference>
<evidence type="ECO:0000256" key="1">
    <source>
        <dbReference type="SAM" id="Phobius"/>
    </source>
</evidence>
<accession>A0A3N4HGC2</accession>
<keyword evidence="3" id="KW-1185">Reference proteome</keyword>
<dbReference type="EMBL" id="ML119832">
    <property type="protein sequence ID" value="RPA73152.1"/>
    <property type="molecule type" value="Genomic_DNA"/>
</dbReference>
<proteinExistence type="predicted"/>
<evidence type="ECO:0000313" key="3">
    <source>
        <dbReference type="Proteomes" id="UP000275078"/>
    </source>
</evidence>
<feature type="transmembrane region" description="Helical" evidence="1">
    <location>
        <begin position="73"/>
        <end position="94"/>
    </location>
</feature>
<keyword evidence="1" id="KW-1133">Transmembrane helix</keyword>
<feature type="transmembrane region" description="Helical" evidence="1">
    <location>
        <begin position="47"/>
        <end position="66"/>
    </location>
</feature>
<dbReference type="Proteomes" id="UP000275078">
    <property type="component" value="Unassembled WGS sequence"/>
</dbReference>